<accession>A0A1J1HXZ3</accession>
<proteinExistence type="predicted"/>
<name>A0A1J1HXZ3_9DIPT</name>
<dbReference type="EMBL" id="CVRI01000020">
    <property type="protein sequence ID" value="CRK91398.1"/>
    <property type="molecule type" value="Genomic_DNA"/>
</dbReference>
<keyword evidence="2" id="KW-1185">Reference proteome</keyword>
<evidence type="ECO:0000313" key="2">
    <source>
        <dbReference type="Proteomes" id="UP000183832"/>
    </source>
</evidence>
<protein>
    <submittedName>
        <fullName evidence="1">CLUMA_CG005071, isoform A</fullName>
    </submittedName>
</protein>
<organism evidence="1 2">
    <name type="scientific">Clunio marinus</name>
    <dbReference type="NCBI Taxonomy" id="568069"/>
    <lineage>
        <taxon>Eukaryota</taxon>
        <taxon>Metazoa</taxon>
        <taxon>Ecdysozoa</taxon>
        <taxon>Arthropoda</taxon>
        <taxon>Hexapoda</taxon>
        <taxon>Insecta</taxon>
        <taxon>Pterygota</taxon>
        <taxon>Neoptera</taxon>
        <taxon>Endopterygota</taxon>
        <taxon>Diptera</taxon>
        <taxon>Nematocera</taxon>
        <taxon>Chironomoidea</taxon>
        <taxon>Chironomidae</taxon>
        <taxon>Clunio</taxon>
    </lineage>
</organism>
<dbReference type="AlphaFoldDB" id="A0A1J1HXZ3"/>
<gene>
    <name evidence="1" type="ORF">CLUMA_CG005071</name>
</gene>
<sequence>MRSANKEKEKSASLRKNSFADSFIQFKCNEPSQASLTASRYDGRNRRLSLGFMQSEETPKSHNDYFSRIINYEKATEVNGIGSDDLLKTIYYLKTEGL</sequence>
<reference evidence="1 2" key="1">
    <citation type="submission" date="2015-04" db="EMBL/GenBank/DDBJ databases">
        <authorList>
            <person name="Syromyatnikov M.Y."/>
            <person name="Popov V.N."/>
        </authorList>
    </citation>
    <scope>NUCLEOTIDE SEQUENCE [LARGE SCALE GENOMIC DNA]</scope>
</reference>
<dbReference type="Proteomes" id="UP000183832">
    <property type="component" value="Unassembled WGS sequence"/>
</dbReference>
<evidence type="ECO:0000313" key="1">
    <source>
        <dbReference type="EMBL" id="CRK91398.1"/>
    </source>
</evidence>